<comment type="catalytic activity">
    <reaction evidence="9">
        <text>(sulfur carrier)-H + L-cysteine = (sulfur carrier)-SH + L-alanine</text>
        <dbReference type="Rhea" id="RHEA:43892"/>
        <dbReference type="Rhea" id="RHEA-COMP:14737"/>
        <dbReference type="Rhea" id="RHEA-COMP:14739"/>
        <dbReference type="ChEBI" id="CHEBI:29917"/>
        <dbReference type="ChEBI" id="CHEBI:35235"/>
        <dbReference type="ChEBI" id="CHEBI:57972"/>
        <dbReference type="ChEBI" id="CHEBI:64428"/>
        <dbReference type="EC" id="2.8.1.7"/>
    </reaction>
</comment>
<evidence type="ECO:0000256" key="7">
    <source>
        <dbReference type="ARBA" id="ARBA00023004"/>
    </source>
</evidence>
<dbReference type="Gene3D" id="3.90.1150.10">
    <property type="entry name" value="Aspartate Aminotransferase, domain 1"/>
    <property type="match status" value="1"/>
</dbReference>
<dbReference type="PIRSF" id="PIRSF005572">
    <property type="entry name" value="NifS"/>
    <property type="match status" value="1"/>
</dbReference>
<dbReference type="SUPFAM" id="SSF53383">
    <property type="entry name" value="PLP-dependent transferases"/>
    <property type="match status" value="1"/>
</dbReference>
<comment type="cofactor">
    <cofactor evidence="1 10">
        <name>pyridoxal 5'-phosphate</name>
        <dbReference type="ChEBI" id="CHEBI:597326"/>
    </cofactor>
</comment>
<dbReference type="PANTHER" id="PTHR11601">
    <property type="entry name" value="CYSTEINE DESULFURYLASE FAMILY MEMBER"/>
    <property type="match status" value="1"/>
</dbReference>
<evidence type="ECO:0000256" key="10">
    <source>
        <dbReference type="RuleBase" id="RU004504"/>
    </source>
</evidence>
<evidence type="ECO:0000256" key="2">
    <source>
        <dbReference type="ARBA" id="ARBA00006490"/>
    </source>
</evidence>
<dbReference type="InterPro" id="IPR015424">
    <property type="entry name" value="PyrdxlP-dep_Trfase"/>
</dbReference>
<dbReference type="Pfam" id="PF00266">
    <property type="entry name" value="Aminotran_5"/>
    <property type="match status" value="1"/>
</dbReference>
<keyword evidence="4" id="KW-0808">Transferase</keyword>
<protein>
    <recommendedName>
        <fullName evidence="3">cysteine desulfurase</fullName>
        <ecNumber evidence="3">2.8.1.7</ecNumber>
    </recommendedName>
</protein>
<dbReference type="PANTHER" id="PTHR11601:SF34">
    <property type="entry name" value="CYSTEINE DESULFURASE"/>
    <property type="match status" value="1"/>
</dbReference>
<name>A0ABR7L0R4_9PSEU</name>
<keyword evidence="5" id="KW-0479">Metal-binding</keyword>
<keyword evidence="8" id="KW-0411">Iron-sulfur</keyword>
<accession>A0ABR7L0R4</accession>
<dbReference type="InterPro" id="IPR015422">
    <property type="entry name" value="PyrdxlP-dep_Trfase_small"/>
</dbReference>
<evidence type="ECO:0000313" key="12">
    <source>
        <dbReference type="EMBL" id="MBC6445957.1"/>
    </source>
</evidence>
<organism evidence="12 13">
    <name type="scientific">Actinokineospora xionganensis</name>
    <dbReference type="NCBI Taxonomy" id="2684470"/>
    <lineage>
        <taxon>Bacteria</taxon>
        <taxon>Bacillati</taxon>
        <taxon>Actinomycetota</taxon>
        <taxon>Actinomycetes</taxon>
        <taxon>Pseudonocardiales</taxon>
        <taxon>Pseudonocardiaceae</taxon>
        <taxon>Actinokineospora</taxon>
    </lineage>
</organism>
<evidence type="ECO:0000256" key="4">
    <source>
        <dbReference type="ARBA" id="ARBA00022679"/>
    </source>
</evidence>
<proteinExistence type="inferred from homology"/>
<keyword evidence="6" id="KW-0663">Pyridoxal phosphate</keyword>
<dbReference type="EMBL" id="JABVED010000001">
    <property type="protein sequence ID" value="MBC6445957.1"/>
    <property type="molecule type" value="Genomic_DNA"/>
</dbReference>
<evidence type="ECO:0000256" key="1">
    <source>
        <dbReference type="ARBA" id="ARBA00001933"/>
    </source>
</evidence>
<dbReference type="InterPro" id="IPR020578">
    <property type="entry name" value="Aminotrans_V_PyrdxlP_BS"/>
</dbReference>
<evidence type="ECO:0000256" key="9">
    <source>
        <dbReference type="ARBA" id="ARBA00050776"/>
    </source>
</evidence>
<dbReference type="RefSeq" id="WP_187218010.1">
    <property type="nucleotide sequence ID" value="NZ_JABVED010000001.1"/>
</dbReference>
<reference evidence="12 13" key="1">
    <citation type="submission" date="2020-06" db="EMBL/GenBank/DDBJ databases">
        <title>Actinokineospora xiongansis sp. nov., isolated from soil of Baiyangdian.</title>
        <authorList>
            <person name="Zhang X."/>
        </authorList>
    </citation>
    <scope>NUCLEOTIDE SEQUENCE [LARGE SCALE GENOMIC DNA]</scope>
    <source>
        <strain evidence="12 13">HBU206404</strain>
    </source>
</reference>
<dbReference type="PROSITE" id="PS00595">
    <property type="entry name" value="AA_TRANSFER_CLASS_5"/>
    <property type="match status" value="1"/>
</dbReference>
<evidence type="ECO:0000256" key="5">
    <source>
        <dbReference type="ARBA" id="ARBA00022723"/>
    </source>
</evidence>
<comment type="caution">
    <text evidence="12">The sequence shown here is derived from an EMBL/GenBank/DDBJ whole genome shotgun (WGS) entry which is preliminary data.</text>
</comment>
<evidence type="ECO:0000313" key="13">
    <source>
        <dbReference type="Proteomes" id="UP000734823"/>
    </source>
</evidence>
<dbReference type="InterPro" id="IPR016454">
    <property type="entry name" value="Cysteine_dSase"/>
</dbReference>
<dbReference type="InterPro" id="IPR000192">
    <property type="entry name" value="Aminotrans_V_dom"/>
</dbReference>
<dbReference type="Proteomes" id="UP000734823">
    <property type="component" value="Unassembled WGS sequence"/>
</dbReference>
<dbReference type="InterPro" id="IPR015421">
    <property type="entry name" value="PyrdxlP-dep_Trfase_major"/>
</dbReference>
<comment type="similarity">
    <text evidence="2">Belongs to the class-V pyridoxal-phosphate-dependent aminotransferase family. NifS/IscS subfamily.</text>
</comment>
<dbReference type="Gene3D" id="1.10.260.50">
    <property type="match status" value="1"/>
</dbReference>
<evidence type="ECO:0000256" key="6">
    <source>
        <dbReference type="ARBA" id="ARBA00022898"/>
    </source>
</evidence>
<dbReference type="EC" id="2.8.1.7" evidence="3"/>
<keyword evidence="7" id="KW-0408">Iron</keyword>
<evidence type="ECO:0000256" key="8">
    <source>
        <dbReference type="ARBA" id="ARBA00023014"/>
    </source>
</evidence>
<gene>
    <name evidence="12" type="ORF">GPZ80_02070</name>
</gene>
<sequence length="388" mass="40334">MSRTVYLDHHATTPLDERVLAAMRPWLTTECGNASSAHRLGSSAAAAVESARIAVAALLGAHDPDEIVFTSGATESNQLAIVGVALKARQLRGARHVLTTAVEHKSVFSAMEYLVEHHGFTSSIVPVDRAGRVDPATIAAAVTTETAVLSTMVANNEIGTIQPVRHIADSVRDSGVALHADATQAMGGIAVSVDDLGVDLLSLSGHKIYGPTGVGALYARRGVPMAALLPGGGQQRGLRGGTFNVAGIVGMGEACRILTATREEESIRTAGLRDRLQSALIEMLPDAEVNGDQENRLPNNLSLSVPGLVAASLMASLPDVIFATTSACSSGGESHVLQAIGQRAEPGTLRLSVGRHTTVDDVDYAARELVSAIRAATGSVMRDVHAGR</sequence>
<feature type="domain" description="Aminotransferase class V" evidence="11">
    <location>
        <begin position="5"/>
        <end position="364"/>
    </location>
</feature>
<evidence type="ECO:0000256" key="3">
    <source>
        <dbReference type="ARBA" id="ARBA00012239"/>
    </source>
</evidence>
<evidence type="ECO:0000259" key="11">
    <source>
        <dbReference type="Pfam" id="PF00266"/>
    </source>
</evidence>
<keyword evidence="13" id="KW-1185">Reference proteome</keyword>
<dbReference type="Gene3D" id="3.40.640.10">
    <property type="entry name" value="Type I PLP-dependent aspartate aminotransferase-like (Major domain)"/>
    <property type="match status" value="1"/>
</dbReference>